<dbReference type="EMBL" id="SSWX01000008">
    <property type="protein sequence ID" value="THJ34055.1"/>
    <property type="molecule type" value="Genomic_DNA"/>
</dbReference>
<sequence>MAPETQPRGLILDTNIVLDYLLFGDPSAQQLQAQVNTALADSAQWRWIATQRMRDELARVLLYPHLQASLAFYQRTAEAILAQFDLRTHLVDTAAACTILCRDKDDQPFIDLAVAQQAVLLSKDKQVLKLKKRMARVGAWADTRVPETAASV</sequence>
<dbReference type="SUPFAM" id="SSF88723">
    <property type="entry name" value="PIN domain-like"/>
    <property type="match status" value="1"/>
</dbReference>
<organism evidence="2 3">
    <name type="scientific">Lampropedia aestuarii</name>
    <dbReference type="NCBI Taxonomy" id="2562762"/>
    <lineage>
        <taxon>Bacteria</taxon>
        <taxon>Pseudomonadati</taxon>
        <taxon>Pseudomonadota</taxon>
        <taxon>Betaproteobacteria</taxon>
        <taxon>Burkholderiales</taxon>
        <taxon>Comamonadaceae</taxon>
        <taxon>Lampropedia</taxon>
    </lineage>
</organism>
<feature type="domain" description="PIN" evidence="1">
    <location>
        <begin position="10"/>
        <end position="124"/>
    </location>
</feature>
<dbReference type="InterPro" id="IPR029060">
    <property type="entry name" value="PIN-like_dom_sf"/>
</dbReference>
<dbReference type="Pfam" id="PF13470">
    <property type="entry name" value="PIN_3"/>
    <property type="match status" value="1"/>
</dbReference>
<dbReference type="InterPro" id="IPR002716">
    <property type="entry name" value="PIN_dom"/>
</dbReference>
<protein>
    <submittedName>
        <fullName evidence="2">Putative toxin-antitoxin system toxin component, PIN family</fullName>
    </submittedName>
</protein>
<reference evidence="2 3" key="1">
    <citation type="submission" date="2019-04" db="EMBL/GenBank/DDBJ databases">
        <title>Lampropedia sp YIM MLB12 draf genome.</title>
        <authorList>
            <person name="Wang Y.-X."/>
        </authorList>
    </citation>
    <scope>NUCLEOTIDE SEQUENCE [LARGE SCALE GENOMIC DNA]</scope>
    <source>
        <strain evidence="2 3">YIM MLB12</strain>
    </source>
</reference>
<dbReference type="PANTHER" id="PTHR34610:SF3">
    <property type="entry name" value="SSL7007 PROTEIN"/>
    <property type="match status" value="1"/>
</dbReference>
<keyword evidence="3" id="KW-1185">Reference proteome</keyword>
<name>A0A4S5BSV2_9BURK</name>
<evidence type="ECO:0000313" key="2">
    <source>
        <dbReference type="EMBL" id="THJ34055.1"/>
    </source>
</evidence>
<dbReference type="AlphaFoldDB" id="A0A4S5BSV2"/>
<proteinExistence type="predicted"/>
<gene>
    <name evidence="2" type="ORF">E8K88_07515</name>
</gene>
<dbReference type="Proteomes" id="UP000306236">
    <property type="component" value="Unassembled WGS sequence"/>
</dbReference>
<accession>A0A4S5BSV2</accession>
<dbReference type="PANTHER" id="PTHR34610">
    <property type="entry name" value="SSL7007 PROTEIN"/>
    <property type="match status" value="1"/>
</dbReference>
<dbReference type="InterPro" id="IPR002850">
    <property type="entry name" value="PIN_toxin-like"/>
</dbReference>
<dbReference type="NCBIfam" id="TIGR00305">
    <property type="entry name" value="putative toxin-antitoxin system toxin component, PIN family"/>
    <property type="match status" value="1"/>
</dbReference>
<dbReference type="OrthoDB" id="9802272at2"/>
<comment type="caution">
    <text evidence="2">The sequence shown here is derived from an EMBL/GenBank/DDBJ whole genome shotgun (WGS) entry which is preliminary data.</text>
</comment>
<evidence type="ECO:0000313" key="3">
    <source>
        <dbReference type="Proteomes" id="UP000306236"/>
    </source>
</evidence>
<evidence type="ECO:0000259" key="1">
    <source>
        <dbReference type="Pfam" id="PF13470"/>
    </source>
</evidence>